<sequence length="53" mass="6221">MTDLPLSLSIYLLLTLTFIFLLISHFLGYITRWSYSLLLAIYVSPSYLLYEPM</sequence>
<protein>
    <submittedName>
        <fullName evidence="2">Uncharacterized protein</fullName>
    </submittedName>
</protein>
<accession>A0A5N6UG35</accession>
<keyword evidence="3" id="KW-1185">Reference proteome</keyword>
<name>A0A5N6UG35_ASPTM</name>
<keyword evidence="1" id="KW-0812">Transmembrane</keyword>
<dbReference type="EMBL" id="ML738719">
    <property type="protein sequence ID" value="KAE8157575.1"/>
    <property type="molecule type" value="Genomic_DNA"/>
</dbReference>
<reference evidence="2 3" key="1">
    <citation type="submission" date="2019-04" db="EMBL/GenBank/DDBJ databases">
        <title>Friends and foes A comparative genomics study of 23 Aspergillus species from section Flavi.</title>
        <authorList>
            <consortium name="DOE Joint Genome Institute"/>
            <person name="Kjaerbolling I."/>
            <person name="Vesth T."/>
            <person name="Frisvad J.C."/>
            <person name="Nybo J.L."/>
            <person name="Theobald S."/>
            <person name="Kildgaard S."/>
            <person name="Isbrandt T."/>
            <person name="Kuo A."/>
            <person name="Sato A."/>
            <person name="Lyhne E.K."/>
            <person name="Kogle M.E."/>
            <person name="Wiebenga A."/>
            <person name="Kun R.S."/>
            <person name="Lubbers R.J."/>
            <person name="Makela M.R."/>
            <person name="Barry K."/>
            <person name="Chovatia M."/>
            <person name="Clum A."/>
            <person name="Daum C."/>
            <person name="Haridas S."/>
            <person name="He G."/>
            <person name="LaButti K."/>
            <person name="Lipzen A."/>
            <person name="Mondo S."/>
            <person name="Riley R."/>
            <person name="Salamov A."/>
            <person name="Simmons B.A."/>
            <person name="Magnuson J.K."/>
            <person name="Henrissat B."/>
            <person name="Mortensen U.H."/>
            <person name="Larsen T.O."/>
            <person name="Devries R.P."/>
            <person name="Grigoriev I.V."/>
            <person name="Machida M."/>
            <person name="Baker S.E."/>
            <person name="Andersen M.R."/>
        </authorList>
    </citation>
    <scope>NUCLEOTIDE SEQUENCE [LARGE SCALE GENOMIC DNA]</scope>
    <source>
        <strain evidence="2 3">CBS 117626</strain>
    </source>
</reference>
<keyword evidence="1" id="KW-1133">Transmembrane helix</keyword>
<evidence type="ECO:0000256" key="1">
    <source>
        <dbReference type="SAM" id="Phobius"/>
    </source>
</evidence>
<feature type="transmembrane region" description="Helical" evidence="1">
    <location>
        <begin position="6"/>
        <end position="26"/>
    </location>
</feature>
<keyword evidence="1" id="KW-0472">Membrane</keyword>
<evidence type="ECO:0000313" key="2">
    <source>
        <dbReference type="EMBL" id="KAE8157575.1"/>
    </source>
</evidence>
<gene>
    <name evidence="2" type="ORF">BDV40DRAFT_277919</name>
</gene>
<organism evidence="2 3">
    <name type="scientific">Aspergillus tamarii</name>
    <dbReference type="NCBI Taxonomy" id="41984"/>
    <lineage>
        <taxon>Eukaryota</taxon>
        <taxon>Fungi</taxon>
        <taxon>Dikarya</taxon>
        <taxon>Ascomycota</taxon>
        <taxon>Pezizomycotina</taxon>
        <taxon>Eurotiomycetes</taxon>
        <taxon>Eurotiomycetidae</taxon>
        <taxon>Eurotiales</taxon>
        <taxon>Aspergillaceae</taxon>
        <taxon>Aspergillus</taxon>
        <taxon>Aspergillus subgen. Circumdati</taxon>
    </lineage>
</organism>
<proteinExistence type="predicted"/>
<dbReference type="Proteomes" id="UP000326950">
    <property type="component" value="Unassembled WGS sequence"/>
</dbReference>
<feature type="transmembrane region" description="Helical" evidence="1">
    <location>
        <begin position="33"/>
        <end position="50"/>
    </location>
</feature>
<dbReference type="AlphaFoldDB" id="A0A5N6UG35"/>
<evidence type="ECO:0000313" key="3">
    <source>
        <dbReference type="Proteomes" id="UP000326950"/>
    </source>
</evidence>